<dbReference type="Gene3D" id="3.90.79.10">
    <property type="entry name" value="Nucleoside Triphosphate Pyrophosphohydrolase"/>
    <property type="match status" value="1"/>
</dbReference>
<name>A0A2M8KJ64_9BACT</name>
<proteinExistence type="predicted"/>
<protein>
    <recommendedName>
        <fullName evidence="1">Nudix hydrolase domain-containing protein</fullName>
    </recommendedName>
</protein>
<dbReference type="Proteomes" id="UP000231086">
    <property type="component" value="Unassembled WGS sequence"/>
</dbReference>
<gene>
    <name evidence="2" type="ORF">COU85_00850</name>
</gene>
<evidence type="ECO:0000313" key="3">
    <source>
        <dbReference type="Proteomes" id="UP000231086"/>
    </source>
</evidence>
<dbReference type="InterPro" id="IPR015797">
    <property type="entry name" value="NUDIX_hydrolase-like_dom_sf"/>
</dbReference>
<dbReference type="PROSITE" id="PS51462">
    <property type="entry name" value="NUDIX"/>
    <property type="match status" value="1"/>
</dbReference>
<dbReference type="Pfam" id="PF00293">
    <property type="entry name" value="NUDIX"/>
    <property type="match status" value="1"/>
</dbReference>
<dbReference type="EMBL" id="PFEA01000017">
    <property type="protein sequence ID" value="PJE59964.1"/>
    <property type="molecule type" value="Genomic_DNA"/>
</dbReference>
<organism evidence="2 3">
    <name type="scientific">Candidatus Portnoybacteria bacterium CG10_big_fil_rev_8_21_14_0_10_44_7</name>
    <dbReference type="NCBI Taxonomy" id="1974816"/>
    <lineage>
        <taxon>Bacteria</taxon>
        <taxon>Candidatus Portnoyibacteriota</taxon>
    </lineage>
</organism>
<dbReference type="InterPro" id="IPR000086">
    <property type="entry name" value="NUDIX_hydrolase_dom"/>
</dbReference>
<reference evidence="3" key="1">
    <citation type="submission" date="2017-09" db="EMBL/GenBank/DDBJ databases">
        <title>Depth-based differentiation of microbial function through sediment-hosted aquifers and enrichment of novel symbionts in the deep terrestrial subsurface.</title>
        <authorList>
            <person name="Probst A.J."/>
            <person name="Ladd B."/>
            <person name="Jarett J.K."/>
            <person name="Geller-Mcgrath D.E."/>
            <person name="Sieber C.M.K."/>
            <person name="Emerson J.B."/>
            <person name="Anantharaman K."/>
            <person name="Thomas B.C."/>
            <person name="Malmstrom R."/>
            <person name="Stieglmeier M."/>
            <person name="Klingl A."/>
            <person name="Woyke T."/>
            <person name="Ryan C.M."/>
            <person name="Banfield J.F."/>
        </authorList>
    </citation>
    <scope>NUCLEOTIDE SEQUENCE [LARGE SCALE GENOMIC DNA]</scope>
</reference>
<dbReference type="SUPFAM" id="SSF55811">
    <property type="entry name" value="Nudix"/>
    <property type="match status" value="1"/>
</dbReference>
<comment type="caution">
    <text evidence="2">The sequence shown here is derived from an EMBL/GenBank/DDBJ whole genome shotgun (WGS) entry which is preliminary data.</text>
</comment>
<evidence type="ECO:0000259" key="1">
    <source>
        <dbReference type="PROSITE" id="PS51462"/>
    </source>
</evidence>
<accession>A0A2M8KJ64</accession>
<evidence type="ECO:0000313" key="2">
    <source>
        <dbReference type="EMBL" id="PJE59964.1"/>
    </source>
</evidence>
<sequence length="172" mass="19845">MDKKSFDQDRRQGLRPGVSVCIFDRQNRVLLGWKKEYNIWEIPQGGLEEQDATLPHAVAREIKEELGPKFAAALAIPQKCLLDIDKIVFPQSGLHGEKLKVGTKQYPMVGKKYYICAAALTKKIQPEKIEYQDFQWVDFAQGIKIASRTKQKGKKRILEKIFRLLKENAFIR</sequence>
<dbReference type="AlphaFoldDB" id="A0A2M8KJ64"/>
<feature type="domain" description="Nudix hydrolase" evidence="1">
    <location>
        <begin position="13"/>
        <end position="159"/>
    </location>
</feature>
<dbReference type="CDD" id="cd02883">
    <property type="entry name" value="NUDIX_Hydrolase"/>
    <property type="match status" value="1"/>
</dbReference>